<protein>
    <submittedName>
        <fullName evidence="1">Uncharacterized protein</fullName>
    </submittedName>
</protein>
<evidence type="ECO:0000313" key="2">
    <source>
        <dbReference type="Proteomes" id="UP000032160"/>
    </source>
</evidence>
<name>X5MCP2_9HYPH</name>
<keyword evidence="2" id="KW-1185">Reference proteome</keyword>
<accession>X5MCP2</accession>
<dbReference type="STRING" id="1458461.BN1012_Phect1178"/>
<reference evidence="1 2" key="1">
    <citation type="journal article" date="2014" name="Front. Genet.">
        <title>Genome and metabolic network of "Candidatus Phaeomarinobacter ectocarpi" Ec32, a new candidate genus of Alphaproteobacteria frequently associated with brown algae.</title>
        <authorList>
            <person name="Dittami S.M."/>
            <person name="Barbeyron T."/>
            <person name="Boyen C."/>
            <person name="Cambefort J."/>
            <person name="Collet G."/>
            <person name="Delage L."/>
            <person name="Gobet A."/>
            <person name="Groisillier A."/>
            <person name="Leblanc C."/>
            <person name="Michel G."/>
            <person name="Scornet D."/>
            <person name="Siegel A."/>
            <person name="Tapia J.E."/>
            <person name="Tonon T."/>
        </authorList>
    </citation>
    <scope>NUCLEOTIDE SEQUENCE [LARGE SCALE GENOMIC DNA]</scope>
    <source>
        <strain evidence="1 2">Ec32</strain>
    </source>
</reference>
<proteinExistence type="predicted"/>
<gene>
    <name evidence="1" type="ORF">BN1012_Phect1178</name>
</gene>
<dbReference type="Proteomes" id="UP000032160">
    <property type="component" value="Chromosome I"/>
</dbReference>
<dbReference type="HOGENOM" id="CLU_3306529_0_0_5"/>
<dbReference type="EMBL" id="HG966617">
    <property type="protein sequence ID" value="CDO59392.1"/>
    <property type="molecule type" value="Genomic_DNA"/>
</dbReference>
<dbReference type="AlphaFoldDB" id="X5MCP2"/>
<evidence type="ECO:0000313" key="1">
    <source>
        <dbReference type="EMBL" id="CDO59392.1"/>
    </source>
</evidence>
<sequence>MAETVRSICARISQTLSQDPHIIGSFAHTSDSWPTGPDT</sequence>
<organism evidence="1 2">
    <name type="scientific">Candidatus Phaeomarinibacter ectocarpi</name>
    <dbReference type="NCBI Taxonomy" id="1458461"/>
    <lineage>
        <taxon>Bacteria</taxon>
        <taxon>Pseudomonadati</taxon>
        <taxon>Pseudomonadota</taxon>
        <taxon>Alphaproteobacteria</taxon>
        <taxon>Hyphomicrobiales</taxon>
        <taxon>Parvibaculaceae</taxon>
        <taxon>Candidatus Phaeomarinibacter</taxon>
    </lineage>
</organism>
<dbReference type="KEGG" id="pect:BN1012_Phect1178"/>